<protein>
    <recommendedName>
        <fullName evidence="3">AG2 protein</fullName>
    </recommendedName>
</protein>
<evidence type="ECO:0008006" key="3">
    <source>
        <dbReference type="Google" id="ProtNLM"/>
    </source>
</evidence>
<proteinExistence type="predicted"/>
<accession>A0A0X3V5Q9</accession>
<comment type="caution">
    <text evidence="1">The sequence shown here is derived from an EMBL/GenBank/DDBJ whole genome shotgun (WGS) entry which is preliminary data.</text>
</comment>
<dbReference type="EMBL" id="LLZG01000085">
    <property type="protein sequence ID" value="KUL40135.1"/>
    <property type="molecule type" value="Genomic_DNA"/>
</dbReference>
<dbReference type="Proteomes" id="UP000053923">
    <property type="component" value="Unassembled WGS sequence"/>
</dbReference>
<evidence type="ECO:0000313" key="2">
    <source>
        <dbReference type="Proteomes" id="UP000053923"/>
    </source>
</evidence>
<sequence length="762" mass="82839">MAFTYLDLSEVDLGKLGTAVSDWKDTVDGLKARAEDARKGMQAKSDQARWAGLDATVTRGFVTKTTKEIADLHTEASSIHQVLADAHTELVSLQKQIRTAVETDAPNLGISVQDIGEGKVRCFFRHIRGDSDERTQEQLDAKQELENRINRILAHAAEIDASVARALRKSHGGDKHNAGHRSYENLHDAQAERAAELAKLGPKMSDKQYMELNSIMRFNAKDADFSTDFYKSFGGPKEALEFYGRMSLDGTVGDDKQRLALARQLQRNMGVALASATDLDNKSHLPGNWATEFRKLGTQQLQLYPGGSSAPYGYQVLGGILRYGNYDARFINPIAEHVVQLHREDPYRFMSSKPDIPGSDLDWGYNPSGKAGAGYDPLTSVLEGLGHSPEAAKQFFSDDMKPTVYNEDGTVKKDAQLDYNYYDELTKKEFEWPPDSLAHAGSDDAAHARDGGPDALGHALEAATLGYAYDDPTPTPSRDATSAAIMEKVVVTYGNPENVNEPISDSLGRMGAGYIDDLNWALNDNRADSLFAPKDPDGHMQFERENASGNAIKFLSTIAQRPDAYSEISVAQQIYATSGLEAQVHGDRIDEAHTREIVRTGAEIQGIIDQSRADQVQAEGLAKDEAYNKSLQTKTEWIKFGSGVAIAAGAAFLPPVAAVGVAGTLIPVFMDAGQGALTQQIGAVVGDSAETGKQDSSSTIQEQRKVIFDAGRGAAMSPMSRFLEMHHIEHDGDFGQDLEEALETGHAKGTNGENQRGVLPNA</sequence>
<dbReference type="AlphaFoldDB" id="A0A0X3V5Q9"/>
<reference evidence="2" key="1">
    <citation type="submission" date="2015-10" db="EMBL/GenBank/DDBJ databases">
        <authorList>
            <person name="Ju K.-S."/>
            <person name="Doroghazi J.R."/>
            <person name="Metcalf W.W."/>
        </authorList>
    </citation>
    <scope>NUCLEOTIDE SEQUENCE [LARGE SCALE GENOMIC DNA]</scope>
    <source>
        <strain evidence="2">NRRL 3151</strain>
    </source>
</reference>
<keyword evidence="2" id="KW-1185">Reference proteome</keyword>
<dbReference type="OrthoDB" id="3846417at2"/>
<organism evidence="1 2">
    <name type="scientific">Streptomyces regalis</name>
    <dbReference type="NCBI Taxonomy" id="68262"/>
    <lineage>
        <taxon>Bacteria</taxon>
        <taxon>Bacillati</taxon>
        <taxon>Actinomycetota</taxon>
        <taxon>Actinomycetes</taxon>
        <taxon>Kitasatosporales</taxon>
        <taxon>Streptomycetaceae</taxon>
        <taxon>Streptomyces</taxon>
    </lineage>
</organism>
<dbReference type="RefSeq" id="WP_062702203.1">
    <property type="nucleotide sequence ID" value="NZ_LLZG01000085.1"/>
</dbReference>
<gene>
    <name evidence="1" type="ORF">ADL12_14095</name>
</gene>
<name>A0A0X3V5Q9_9ACTN</name>
<evidence type="ECO:0000313" key="1">
    <source>
        <dbReference type="EMBL" id="KUL40135.1"/>
    </source>
</evidence>